<feature type="compositionally biased region" description="Polar residues" evidence="8">
    <location>
        <begin position="305"/>
        <end position="314"/>
    </location>
</feature>
<dbReference type="Pfam" id="PF00069">
    <property type="entry name" value="Pkinase"/>
    <property type="match status" value="1"/>
</dbReference>
<dbReference type="PROSITE" id="PS00108">
    <property type="entry name" value="PROTEIN_KINASE_ST"/>
    <property type="match status" value="1"/>
</dbReference>
<dbReference type="GO" id="GO:0005634">
    <property type="term" value="C:nucleus"/>
    <property type="evidence" value="ECO:0007669"/>
    <property type="project" value="TreeGrafter"/>
</dbReference>
<feature type="compositionally biased region" description="Low complexity" evidence="8">
    <location>
        <begin position="251"/>
        <end position="268"/>
    </location>
</feature>
<dbReference type="STRING" id="282301.A0A267EUE9"/>
<keyword evidence="3 6" id="KW-0547">Nucleotide-binding</keyword>
<dbReference type="InterPro" id="IPR011009">
    <property type="entry name" value="Kinase-like_dom_sf"/>
</dbReference>
<feature type="compositionally biased region" description="Pro residues" evidence="8">
    <location>
        <begin position="174"/>
        <end position="184"/>
    </location>
</feature>
<dbReference type="EMBL" id="NIVC01001743">
    <property type="protein sequence ID" value="PAA64517.1"/>
    <property type="molecule type" value="Genomic_DNA"/>
</dbReference>
<feature type="coiled-coil region" evidence="7">
    <location>
        <begin position="517"/>
        <end position="551"/>
    </location>
</feature>
<feature type="compositionally biased region" description="Low complexity" evidence="8">
    <location>
        <begin position="478"/>
        <end position="496"/>
    </location>
</feature>
<feature type="coiled-coil region" evidence="7">
    <location>
        <begin position="358"/>
        <end position="406"/>
    </location>
</feature>
<evidence type="ECO:0000313" key="11">
    <source>
        <dbReference type="Proteomes" id="UP000215902"/>
    </source>
</evidence>
<dbReference type="InterPro" id="IPR000719">
    <property type="entry name" value="Prot_kinase_dom"/>
</dbReference>
<keyword evidence="4" id="KW-0418">Kinase</keyword>
<feature type="compositionally biased region" description="Low complexity" evidence="8">
    <location>
        <begin position="19"/>
        <end position="45"/>
    </location>
</feature>
<feature type="domain" description="Protein kinase" evidence="9">
    <location>
        <begin position="566"/>
        <end position="849"/>
    </location>
</feature>
<evidence type="ECO:0000256" key="3">
    <source>
        <dbReference type="ARBA" id="ARBA00022741"/>
    </source>
</evidence>
<keyword evidence="11" id="KW-1185">Reference proteome</keyword>
<dbReference type="PANTHER" id="PTHR22974">
    <property type="entry name" value="MIXED LINEAGE PROTEIN KINASE"/>
    <property type="match status" value="1"/>
</dbReference>
<dbReference type="OrthoDB" id="346907at2759"/>
<feature type="region of interest" description="Disordered" evidence="8">
    <location>
        <begin position="17"/>
        <end position="158"/>
    </location>
</feature>
<dbReference type="GO" id="GO:0005524">
    <property type="term" value="F:ATP binding"/>
    <property type="evidence" value="ECO:0007669"/>
    <property type="project" value="UniProtKB-UniRule"/>
</dbReference>
<feature type="compositionally biased region" description="Polar residues" evidence="8">
    <location>
        <begin position="285"/>
        <end position="298"/>
    </location>
</feature>
<keyword evidence="2" id="KW-0808">Transferase</keyword>
<dbReference type="PANTHER" id="PTHR22974:SF23">
    <property type="entry name" value="TOUSLED-LIKE KINASE, ISOFORM G"/>
    <property type="match status" value="1"/>
</dbReference>
<name>A0A267EUE9_9PLAT</name>
<proteinExistence type="predicted"/>
<feature type="binding site" evidence="6">
    <location>
        <position position="595"/>
    </location>
    <ligand>
        <name>ATP</name>
        <dbReference type="ChEBI" id="CHEBI:30616"/>
    </ligand>
</feature>
<feature type="compositionally biased region" description="Gly residues" evidence="8">
    <location>
        <begin position="136"/>
        <end position="151"/>
    </location>
</feature>
<feature type="compositionally biased region" description="Low complexity" evidence="8">
    <location>
        <begin position="109"/>
        <end position="124"/>
    </location>
</feature>
<dbReference type="FunFam" id="1.10.510.10:FF:000698">
    <property type="entry name" value="Serine/threonine-protein kinase tousled-like 1"/>
    <property type="match status" value="1"/>
</dbReference>
<feature type="compositionally biased region" description="Low complexity" evidence="8">
    <location>
        <begin position="192"/>
        <end position="233"/>
    </location>
</feature>
<accession>A0A267EUE9</accession>
<feature type="region of interest" description="Disordered" evidence="8">
    <location>
        <begin position="473"/>
        <end position="498"/>
    </location>
</feature>
<feature type="region of interest" description="Disordered" evidence="8">
    <location>
        <begin position="867"/>
        <end position="891"/>
    </location>
</feature>
<comment type="caution">
    <text evidence="10">The sequence shown here is derived from an EMBL/GenBank/DDBJ whole genome shotgun (WGS) entry which is preliminary data.</text>
</comment>
<evidence type="ECO:0000256" key="1">
    <source>
        <dbReference type="ARBA" id="ARBA00022527"/>
    </source>
</evidence>
<dbReference type="PROSITE" id="PS50011">
    <property type="entry name" value="PROTEIN_KINASE_DOM"/>
    <property type="match status" value="1"/>
</dbReference>
<dbReference type="Gene3D" id="1.10.510.10">
    <property type="entry name" value="Transferase(Phosphotransferase) domain 1"/>
    <property type="match status" value="1"/>
</dbReference>
<dbReference type="SMART" id="SM00220">
    <property type="entry name" value="S_TKc"/>
    <property type="match status" value="1"/>
</dbReference>
<gene>
    <name evidence="10" type="ORF">BOX15_Mlig025046g2</name>
</gene>
<evidence type="ECO:0000256" key="8">
    <source>
        <dbReference type="SAM" id="MobiDB-lite"/>
    </source>
</evidence>
<feature type="non-terminal residue" evidence="10">
    <location>
        <position position="1"/>
    </location>
</feature>
<dbReference type="GO" id="GO:0035556">
    <property type="term" value="P:intracellular signal transduction"/>
    <property type="evidence" value="ECO:0007669"/>
    <property type="project" value="TreeGrafter"/>
</dbReference>
<reference evidence="10 11" key="1">
    <citation type="submission" date="2017-06" db="EMBL/GenBank/DDBJ databases">
        <title>A platform for efficient transgenesis in Macrostomum lignano, a flatworm model organism for stem cell research.</title>
        <authorList>
            <person name="Berezikov E."/>
        </authorList>
    </citation>
    <scope>NUCLEOTIDE SEQUENCE [LARGE SCALE GENOMIC DNA]</scope>
    <source>
        <strain evidence="10">DV1</strain>
        <tissue evidence="10">Whole organism</tissue>
    </source>
</reference>
<dbReference type="GO" id="GO:0004674">
    <property type="term" value="F:protein serine/threonine kinase activity"/>
    <property type="evidence" value="ECO:0007669"/>
    <property type="project" value="UniProtKB-KW"/>
</dbReference>
<keyword evidence="5 6" id="KW-0067">ATP-binding</keyword>
<keyword evidence="1" id="KW-0723">Serine/threonine-protein kinase</keyword>
<evidence type="ECO:0000256" key="6">
    <source>
        <dbReference type="PROSITE-ProRule" id="PRU10141"/>
    </source>
</evidence>
<sequence>ALHMDSRKQELLEARFQGSSAGSASLPAANSASAAAAAATAATAAPITSGVGRNGAFSQSSSQSSSVNPDASLSNPPPQPPQSTAAAVTTSAPPVASLANSNSQSLQEAAGTTATVSTATAARTPGKPRKRRAPDGGVGGGSGSGGGGGGSSVSTAGGIRRIDEFYSANKPLVSLPPPPPPPLSAPTGVSKAAQLLTQSAQQQQQAGSTNNSEEDNNSNSGSRSSDGGLLSSGNTGGGSAKRPPGKRKKLQQQQQQTPATTASSAASANLSKPTISGADNEKLSPPQQLPQVGSSSPTPMLVDYRNNSGSDSCSQHDAAAALLYNQLQQQSSSAAVQQEQSLGGSSSQLQTGAATGQQQQQSEQLTALLKAREQLERQVANQHKLIETLRENQERGREVLRALLAEKSRQERRAVRDRCRENRLRLGQFQIVRHGSDLLDKWFDGFAFEEAHRRRQEIEHGKERIEKERRLWMKRKPAAGGTTTKSASSRSTSSAGKHSEVDADEFFTQLEIYDIQRQALVKDEKDLRDEVEKLDRERNVHIREMKRIQNEDSSRFKGNQELHDRYMLLSLLGKGGFSEVHKAYDMTEHRFVACKIHQLSPSWPKEKKDNYIRHAVREIEIHKTLQHPRIVKVYDVFDIDSDCFCTVLEYSKGCDLDFYLKQNKSLPEREARNVICQVVSALKYLNQRRPPVIHYDLKPGNILLGEGDSVADIKLTDFGLSKVMTEDKFQADSGMDLTSQGAGTYWYLPPECFETGPEAPKISSKVDVWSVGVIFYQCLYGQKPFGNNMTQADILRNHTILKALKIDFPQSTPGNCKVSEPAKNFIRRCVTYDKRLRPDVFQLAEDEYLKSKAQLKFDTTTAAYSPAEVGSGGGGSGGSSAWGLMPPPGPV</sequence>
<feature type="region of interest" description="Disordered" evidence="8">
    <location>
        <begin position="335"/>
        <end position="358"/>
    </location>
</feature>
<feature type="compositionally biased region" description="Gly residues" evidence="8">
    <location>
        <begin position="870"/>
        <end position="880"/>
    </location>
</feature>
<evidence type="ECO:0000256" key="2">
    <source>
        <dbReference type="ARBA" id="ARBA00022679"/>
    </source>
</evidence>
<dbReference type="InterPro" id="IPR017441">
    <property type="entry name" value="Protein_kinase_ATP_BS"/>
</dbReference>
<feature type="compositionally biased region" description="Low complexity" evidence="8">
    <location>
        <begin position="82"/>
        <end position="97"/>
    </location>
</feature>
<organism evidence="10 11">
    <name type="scientific">Macrostomum lignano</name>
    <dbReference type="NCBI Taxonomy" id="282301"/>
    <lineage>
        <taxon>Eukaryota</taxon>
        <taxon>Metazoa</taxon>
        <taxon>Spiralia</taxon>
        <taxon>Lophotrochozoa</taxon>
        <taxon>Platyhelminthes</taxon>
        <taxon>Rhabditophora</taxon>
        <taxon>Macrostomorpha</taxon>
        <taxon>Macrostomida</taxon>
        <taxon>Macrostomidae</taxon>
        <taxon>Macrostomum</taxon>
    </lineage>
</organism>
<evidence type="ECO:0000256" key="5">
    <source>
        <dbReference type="ARBA" id="ARBA00022840"/>
    </source>
</evidence>
<feature type="compositionally biased region" description="Polar residues" evidence="8">
    <location>
        <begin position="98"/>
        <end position="107"/>
    </location>
</feature>
<dbReference type="PROSITE" id="PS00107">
    <property type="entry name" value="PROTEIN_KINASE_ATP"/>
    <property type="match status" value="1"/>
</dbReference>
<protein>
    <recommendedName>
        <fullName evidence="9">Protein kinase domain-containing protein</fullName>
    </recommendedName>
</protein>
<dbReference type="CDD" id="cd13990">
    <property type="entry name" value="STKc_TLK"/>
    <property type="match status" value="1"/>
</dbReference>
<dbReference type="InterPro" id="IPR008271">
    <property type="entry name" value="Ser/Thr_kinase_AS"/>
</dbReference>
<evidence type="ECO:0000259" key="9">
    <source>
        <dbReference type="PROSITE" id="PS50011"/>
    </source>
</evidence>
<evidence type="ECO:0000313" key="10">
    <source>
        <dbReference type="EMBL" id="PAA64517.1"/>
    </source>
</evidence>
<evidence type="ECO:0000256" key="4">
    <source>
        <dbReference type="ARBA" id="ARBA00022777"/>
    </source>
</evidence>
<evidence type="ECO:0000256" key="7">
    <source>
        <dbReference type="SAM" id="Coils"/>
    </source>
</evidence>
<feature type="region of interest" description="Disordered" evidence="8">
    <location>
        <begin position="170"/>
        <end position="314"/>
    </location>
</feature>
<dbReference type="SUPFAM" id="SSF56112">
    <property type="entry name" value="Protein kinase-like (PK-like)"/>
    <property type="match status" value="1"/>
</dbReference>
<keyword evidence="7" id="KW-0175">Coiled coil</keyword>
<dbReference type="Proteomes" id="UP000215902">
    <property type="component" value="Unassembled WGS sequence"/>
</dbReference>
<dbReference type="AlphaFoldDB" id="A0A267EUE9"/>
<dbReference type="GO" id="GO:0007059">
    <property type="term" value="P:chromosome segregation"/>
    <property type="evidence" value="ECO:0007669"/>
    <property type="project" value="TreeGrafter"/>
</dbReference>